<dbReference type="RefSeq" id="WP_009247699.1">
    <property type="nucleotide sequence ID" value="NZ_CACRSY010000005.1"/>
</dbReference>
<organism evidence="2">
    <name type="scientific">Blautia hansenii</name>
    <name type="common">Ruminococcus hansenii</name>
    <dbReference type="NCBI Taxonomy" id="1322"/>
    <lineage>
        <taxon>Bacteria</taxon>
        <taxon>Bacillati</taxon>
        <taxon>Bacillota</taxon>
        <taxon>Clostridia</taxon>
        <taxon>Lachnospirales</taxon>
        <taxon>Lachnospiraceae</taxon>
        <taxon>Blautia</taxon>
    </lineage>
</organism>
<evidence type="ECO:0000313" key="2">
    <source>
        <dbReference type="EMBL" id="VYS79330.1"/>
    </source>
</evidence>
<evidence type="ECO:0008006" key="3">
    <source>
        <dbReference type="Google" id="ProtNLM"/>
    </source>
</evidence>
<dbReference type="Gene3D" id="2.60.40.10">
    <property type="entry name" value="Immunoglobulins"/>
    <property type="match status" value="2"/>
</dbReference>
<proteinExistence type="predicted"/>
<gene>
    <name evidence="2" type="ORF">BHLFYP23_01589</name>
</gene>
<feature type="region of interest" description="Disordered" evidence="1">
    <location>
        <begin position="115"/>
        <end position="138"/>
    </location>
</feature>
<accession>A0A6N2RI49</accession>
<dbReference type="AlphaFoldDB" id="A0A6N2RI49"/>
<dbReference type="EMBL" id="CACRSY010000005">
    <property type="protein sequence ID" value="VYS79330.1"/>
    <property type="molecule type" value="Genomic_DNA"/>
</dbReference>
<name>A0A6N2RI49_BLAHA</name>
<evidence type="ECO:0000256" key="1">
    <source>
        <dbReference type="SAM" id="MobiDB-lite"/>
    </source>
</evidence>
<dbReference type="InterPro" id="IPR013783">
    <property type="entry name" value="Ig-like_fold"/>
</dbReference>
<reference evidence="2" key="1">
    <citation type="submission" date="2019-11" db="EMBL/GenBank/DDBJ databases">
        <authorList>
            <person name="Feng L."/>
        </authorList>
    </citation>
    <scope>NUCLEOTIDE SEQUENCE</scope>
    <source>
        <strain evidence="2">BhanseniiLFYP23</strain>
    </source>
</reference>
<protein>
    <recommendedName>
        <fullName evidence="3">Pesticidal crystal protein Cry22Aa Ig-like domain-containing protein</fullName>
    </recommendedName>
</protein>
<sequence length="222" mass="24755">MKKVIIALISVIGLLCGGMLIFLKVSEDNTAPEITYKDETLEYVKGSNYKTILKGVEAKDNRDGDVTEALIVEGIYPNGDGDTATAVYVARDKSNNIAKSRRVVSYLEEKKQETTPLSKSELVEETENDKEASKEEELPASNPRIVLKKKEVKIKVGEDINRISLVESITDDKDEQNLLWRSISIRGDGFDKNTAGAYEQIYYVVDSDGNKSNEETLKIIVE</sequence>